<name>A0ABR2YPC6_9CHLO</name>
<dbReference type="Pfam" id="PF00504">
    <property type="entry name" value="Chloroa_b-bind"/>
    <property type="match status" value="1"/>
</dbReference>
<comment type="subcellular location">
    <subcellularLocation>
        <location evidence="6">Plastid</location>
        <location evidence="6">Chloroplast thylakoid membrane</location>
    </subcellularLocation>
</comment>
<protein>
    <recommendedName>
        <fullName evidence="6">Chlorophyll a-b binding protein, chloroplastic</fullName>
    </recommendedName>
</protein>
<evidence type="ECO:0000256" key="4">
    <source>
        <dbReference type="ARBA" id="ARBA00022640"/>
    </source>
</evidence>
<keyword evidence="5 6" id="KW-0157">Chromophore</keyword>
<keyword evidence="8" id="KW-1185">Reference proteome</keyword>
<comment type="caution">
    <text evidence="7">The sequence shown here is derived from an EMBL/GenBank/DDBJ whole genome shotgun (WGS) entry which is preliminary data.</text>
</comment>
<evidence type="ECO:0000256" key="2">
    <source>
        <dbReference type="ARBA" id="ARBA00022528"/>
    </source>
</evidence>
<dbReference type="PANTHER" id="PTHR21649">
    <property type="entry name" value="CHLOROPHYLL A/B BINDING PROTEIN"/>
    <property type="match status" value="1"/>
</dbReference>
<keyword evidence="3 6" id="KW-0602">Photosynthesis</keyword>
<evidence type="ECO:0000313" key="8">
    <source>
        <dbReference type="Proteomes" id="UP001491310"/>
    </source>
</evidence>
<evidence type="ECO:0000256" key="3">
    <source>
        <dbReference type="ARBA" id="ARBA00022531"/>
    </source>
</evidence>
<keyword evidence="4 6" id="KW-0934">Plastid</keyword>
<reference evidence="7 8" key="1">
    <citation type="journal article" date="2024" name="Nat. Commun.">
        <title>Phylogenomics reveals the evolutionary origins of lichenization in chlorophyte algae.</title>
        <authorList>
            <person name="Puginier C."/>
            <person name="Libourel C."/>
            <person name="Otte J."/>
            <person name="Skaloud P."/>
            <person name="Haon M."/>
            <person name="Grisel S."/>
            <person name="Petersen M."/>
            <person name="Berrin J.G."/>
            <person name="Delaux P.M."/>
            <person name="Dal Grande F."/>
            <person name="Keller J."/>
        </authorList>
    </citation>
    <scope>NUCLEOTIDE SEQUENCE [LARGE SCALE GENOMIC DNA]</scope>
    <source>
        <strain evidence="7 8">SAG 216-7</strain>
    </source>
</reference>
<evidence type="ECO:0000313" key="7">
    <source>
        <dbReference type="EMBL" id="KAK9908889.1"/>
    </source>
</evidence>
<dbReference type="Proteomes" id="UP001491310">
    <property type="component" value="Unassembled WGS sequence"/>
</dbReference>
<evidence type="ECO:0000256" key="5">
    <source>
        <dbReference type="ARBA" id="ARBA00022991"/>
    </source>
</evidence>
<accession>A0ABR2YPC6</accession>
<evidence type="ECO:0000256" key="6">
    <source>
        <dbReference type="RuleBase" id="RU363080"/>
    </source>
</evidence>
<keyword evidence="2 6" id="KW-0150">Chloroplast</keyword>
<keyword evidence="1 6" id="KW-0148">Chlorophyll</keyword>
<dbReference type="Gene3D" id="1.10.3460.10">
    <property type="entry name" value="Chlorophyll a/b binding protein domain"/>
    <property type="match status" value="1"/>
</dbReference>
<dbReference type="InterPro" id="IPR001344">
    <property type="entry name" value="Chloro_AB-bd_pln"/>
</dbReference>
<organism evidence="7 8">
    <name type="scientific">Coccomyxa subellipsoidea</name>
    <dbReference type="NCBI Taxonomy" id="248742"/>
    <lineage>
        <taxon>Eukaryota</taxon>
        <taxon>Viridiplantae</taxon>
        <taxon>Chlorophyta</taxon>
        <taxon>core chlorophytes</taxon>
        <taxon>Trebouxiophyceae</taxon>
        <taxon>Trebouxiophyceae incertae sedis</taxon>
        <taxon>Coccomyxaceae</taxon>
        <taxon>Coccomyxa</taxon>
    </lineage>
</organism>
<keyword evidence="6" id="KW-0793">Thylakoid</keyword>
<sequence length="274" mass="30097">MIIFIFLESQNDGSLRLSDAGVNDKRNLEEKKGEYKRAEQQRAKELAAAQSDSPWYGDARPKWLGPLRYDYPTYLRGEAPGDYAYDPLQLANDSAKFDQYFEYELLHARWAMLGALGAVIPEILQYSGVSNFLEARWWAVGGAKLQGEDLNYLGISGFRIAGGQGVAIIAICQVLLMAGPEYARACGIEALEPLGIYLPGDKNYPGGVFDPLGLSEDPAKFADLQVKEIKNGRLALVAWVGFAAQGAVTRKGPVADLLDFAADPVHNNVFAYLR</sequence>
<dbReference type="SUPFAM" id="SSF103511">
    <property type="entry name" value="Chlorophyll a-b binding protein"/>
    <property type="match status" value="1"/>
</dbReference>
<gene>
    <name evidence="7" type="ORF">WJX75_004256</name>
</gene>
<proteinExistence type="inferred from homology"/>
<dbReference type="InterPro" id="IPR022796">
    <property type="entry name" value="Chloroa_b-bind"/>
</dbReference>
<keyword evidence="6" id="KW-0604">Photosystem II</keyword>
<comment type="function">
    <text evidence="6">The light-harvesting complex (LHC) functions as a light receptor, it captures and delivers excitation energy to photosystems with which it is closely associated.</text>
</comment>
<dbReference type="EMBL" id="JALJOT010000007">
    <property type="protein sequence ID" value="KAK9908889.1"/>
    <property type="molecule type" value="Genomic_DNA"/>
</dbReference>
<evidence type="ECO:0000256" key="1">
    <source>
        <dbReference type="ARBA" id="ARBA00022494"/>
    </source>
</evidence>
<comment type="similarity">
    <text evidence="6">Belongs to the light-harvesting chlorophyll a/b-binding (LHC) protein family.</text>
</comment>
<keyword evidence="6" id="KW-0603">Photosystem I</keyword>